<keyword evidence="4" id="KW-1185">Reference proteome</keyword>
<dbReference type="eggNOG" id="ENOG502QU66">
    <property type="taxonomic scope" value="Eukaryota"/>
</dbReference>
<dbReference type="SUPFAM" id="SSF56281">
    <property type="entry name" value="Metallo-hydrolase/oxidoreductase"/>
    <property type="match status" value="1"/>
</dbReference>
<dbReference type="GO" id="GO:0016787">
    <property type="term" value="F:hydrolase activity"/>
    <property type="evidence" value="ECO:0007669"/>
    <property type="project" value="UniProtKB-KW"/>
</dbReference>
<evidence type="ECO:0000313" key="3">
    <source>
        <dbReference type="EMBL" id="EMR64933.1"/>
    </source>
</evidence>
<dbReference type="AlphaFoldDB" id="M7SKQ5"/>
<evidence type="ECO:0000313" key="4">
    <source>
        <dbReference type="Proteomes" id="UP000012174"/>
    </source>
</evidence>
<dbReference type="PANTHER" id="PTHR43546">
    <property type="entry name" value="UPF0173 METAL-DEPENDENT HYDROLASE MJ1163-RELATED"/>
    <property type="match status" value="1"/>
</dbReference>
<accession>M7SKQ5</accession>
<gene>
    <name evidence="3" type="ORF">UCREL1_8097</name>
</gene>
<reference evidence="4" key="1">
    <citation type="journal article" date="2013" name="Genome Announc.">
        <title>Draft genome sequence of the grapevine dieback fungus Eutypa lata UCR-EL1.</title>
        <authorList>
            <person name="Blanco-Ulate B."/>
            <person name="Rolshausen P.E."/>
            <person name="Cantu D."/>
        </authorList>
    </citation>
    <scope>NUCLEOTIDE SEQUENCE [LARGE SCALE GENOMIC DNA]</scope>
    <source>
        <strain evidence="4">UCR-EL1</strain>
    </source>
</reference>
<dbReference type="OrthoDB" id="332863at2759"/>
<dbReference type="InterPro" id="IPR036866">
    <property type="entry name" value="RibonucZ/Hydroxyglut_hydro"/>
</dbReference>
<dbReference type="Pfam" id="PF12706">
    <property type="entry name" value="Lactamase_B_2"/>
    <property type="match status" value="1"/>
</dbReference>
<dbReference type="EMBL" id="KB706967">
    <property type="protein sequence ID" value="EMR64933.1"/>
    <property type="molecule type" value="Genomic_DNA"/>
</dbReference>
<feature type="domain" description="Metallo-beta-lactamase" evidence="2">
    <location>
        <begin position="29"/>
        <end position="229"/>
    </location>
</feature>
<sequence>MADHPFKSEVTITYVGTATSILEIDGITFLTDPYFSPEGTEWDVGIATLASHYTPALALQDLPPIDAVLLSHEDHPDNLDDLGRRLLDGRRVLTTVDGAEKLGPKPGVKGLKPWETTFLQIGGKKFEVTSTPCQHLPGGECVGFILTTADFGTTGGLPNAIYFSGDTTYMEELAAIRDKFHISLALLNMGAATVVLPGTEEPLLITMDGKQATRLFRDIGADMVIPMHYEGWDHFKEGKKQLTAVFEEEGITNHISWLEPGKPKRFF</sequence>
<dbReference type="InterPro" id="IPR050114">
    <property type="entry name" value="UPF0173_UPF0282_UlaG_hydrolase"/>
</dbReference>
<evidence type="ECO:0000259" key="2">
    <source>
        <dbReference type="Pfam" id="PF12706"/>
    </source>
</evidence>
<proteinExistence type="predicted"/>
<dbReference type="KEGG" id="ela:UCREL1_8097"/>
<dbReference type="HOGENOM" id="CLU_051050_1_0_1"/>
<evidence type="ECO:0000256" key="1">
    <source>
        <dbReference type="ARBA" id="ARBA00022801"/>
    </source>
</evidence>
<name>M7SKQ5_EUTLA</name>
<dbReference type="InterPro" id="IPR001279">
    <property type="entry name" value="Metallo-B-lactamas"/>
</dbReference>
<organism evidence="3 4">
    <name type="scientific">Eutypa lata (strain UCR-EL1)</name>
    <name type="common">Grapevine dieback disease fungus</name>
    <name type="synonym">Eutypa armeniacae</name>
    <dbReference type="NCBI Taxonomy" id="1287681"/>
    <lineage>
        <taxon>Eukaryota</taxon>
        <taxon>Fungi</taxon>
        <taxon>Dikarya</taxon>
        <taxon>Ascomycota</taxon>
        <taxon>Pezizomycotina</taxon>
        <taxon>Sordariomycetes</taxon>
        <taxon>Xylariomycetidae</taxon>
        <taxon>Xylariales</taxon>
        <taxon>Diatrypaceae</taxon>
        <taxon>Eutypa</taxon>
    </lineage>
</organism>
<protein>
    <submittedName>
        <fullName evidence="3">Putative zn-dependent hydrolases of the beta-lactamase protein</fullName>
    </submittedName>
</protein>
<dbReference type="Gene3D" id="3.60.15.10">
    <property type="entry name" value="Ribonuclease Z/Hydroxyacylglutathione hydrolase-like"/>
    <property type="match status" value="1"/>
</dbReference>
<dbReference type="OMA" id="NGFNMLT"/>
<dbReference type="PANTHER" id="PTHR43546:SF9">
    <property type="entry name" value="L-ASCORBATE-6-PHOSPHATE LACTONASE ULAG-RELATED"/>
    <property type="match status" value="1"/>
</dbReference>
<keyword evidence="1 3" id="KW-0378">Hydrolase</keyword>
<dbReference type="Proteomes" id="UP000012174">
    <property type="component" value="Unassembled WGS sequence"/>
</dbReference>